<evidence type="ECO:0000256" key="1">
    <source>
        <dbReference type="ARBA" id="ARBA00005578"/>
    </source>
</evidence>
<comment type="similarity">
    <text evidence="1 2">Belongs to the BolA/IbaG family.</text>
</comment>
<dbReference type="PIRSF" id="PIRSF003113">
    <property type="entry name" value="BolA"/>
    <property type="match status" value="1"/>
</dbReference>
<dbReference type="STRING" id="1925591.BI308_16335"/>
<proteinExistence type="inferred from homology"/>
<dbReference type="InterPro" id="IPR002634">
    <property type="entry name" value="BolA"/>
</dbReference>
<evidence type="ECO:0000313" key="3">
    <source>
        <dbReference type="EMBL" id="OJJ24480.1"/>
    </source>
</evidence>
<accession>A0A1L9QP84</accession>
<dbReference type="Proteomes" id="UP000183940">
    <property type="component" value="Unassembled WGS sequence"/>
</dbReference>
<evidence type="ECO:0000256" key="2">
    <source>
        <dbReference type="RuleBase" id="RU003860"/>
    </source>
</evidence>
<organism evidence="3 4">
    <name type="scientific">Roseofilum reptotaenium AO1-A</name>
    <dbReference type="NCBI Taxonomy" id="1925591"/>
    <lineage>
        <taxon>Bacteria</taxon>
        <taxon>Bacillati</taxon>
        <taxon>Cyanobacteriota</taxon>
        <taxon>Cyanophyceae</taxon>
        <taxon>Desertifilales</taxon>
        <taxon>Desertifilaceae</taxon>
        <taxon>Roseofilum</taxon>
    </lineage>
</organism>
<keyword evidence="4" id="KW-1185">Reference proteome</keyword>
<dbReference type="InterPro" id="IPR050961">
    <property type="entry name" value="BolA/IbaG_stress_morph_reg"/>
</dbReference>
<dbReference type="SUPFAM" id="SSF82657">
    <property type="entry name" value="BolA-like"/>
    <property type="match status" value="1"/>
</dbReference>
<dbReference type="InterPro" id="IPR036065">
    <property type="entry name" value="BolA-like_sf"/>
</dbReference>
<dbReference type="PANTHER" id="PTHR46229">
    <property type="entry name" value="BOLA TRANSCRIPTION REGULATOR"/>
    <property type="match status" value="1"/>
</dbReference>
<protein>
    <recommendedName>
        <fullName evidence="5">BolA family transcriptional regulator</fullName>
    </recommendedName>
</protein>
<reference evidence="3" key="1">
    <citation type="submission" date="2016-10" db="EMBL/GenBank/DDBJ databases">
        <title>CRISPR-Cas defence system in Roseofilum reptotaenium: evidence of a bacteriophage-cyanobacterium arms race in the coral black band disease.</title>
        <authorList>
            <person name="Buerger P."/>
            <person name="Wood-Charlson E.M."/>
            <person name="Weynberg K.D."/>
            <person name="Willis B."/>
            <person name="Van Oppen M.J."/>
        </authorList>
    </citation>
    <scope>NUCLEOTIDE SEQUENCE [LARGE SCALE GENOMIC DNA]</scope>
    <source>
        <strain evidence="3">AO1-A</strain>
    </source>
</reference>
<comment type="caution">
    <text evidence="3">The sequence shown here is derived from an EMBL/GenBank/DDBJ whole genome shotgun (WGS) entry which is preliminary data.</text>
</comment>
<evidence type="ECO:0008006" key="5">
    <source>
        <dbReference type="Google" id="ProtNLM"/>
    </source>
</evidence>
<gene>
    <name evidence="3" type="ORF">BI308_16335</name>
</gene>
<evidence type="ECO:0000313" key="4">
    <source>
        <dbReference type="Proteomes" id="UP000183940"/>
    </source>
</evidence>
<dbReference type="EMBL" id="MLAW01000030">
    <property type="protein sequence ID" value="OJJ24480.1"/>
    <property type="molecule type" value="Genomic_DNA"/>
</dbReference>
<sequence length="83" mass="9181">MVRPAEVEAMIKAKLPDAQIQLKDMTGGGDHYEAIVVSREFEGKRPVQQHQLVYAAVQEAMASNAIHALGLKTYTPEEFQAVQ</sequence>
<dbReference type="Pfam" id="PF01722">
    <property type="entry name" value="BolA"/>
    <property type="match status" value="1"/>
</dbReference>
<dbReference type="PANTHER" id="PTHR46229:SF2">
    <property type="entry name" value="BOLA-LIKE PROTEIN 1"/>
    <property type="match status" value="1"/>
</dbReference>
<name>A0A1L9QP84_9CYAN</name>
<dbReference type="Gene3D" id="3.30.300.90">
    <property type="entry name" value="BolA-like"/>
    <property type="match status" value="1"/>
</dbReference>
<dbReference type="AlphaFoldDB" id="A0A1L9QP84"/>